<dbReference type="Proteomes" id="UP001381174">
    <property type="component" value="Unassembled WGS sequence"/>
</dbReference>
<sequence length="102" mass="11277">MTKTFAERLREDRRLVMLRLLSEQPGYRMNSSNLHAGLHHLAVAATRDDVATDLHWLKDQGMVLLEPVPEVPSLYLVTITARGGDVAAGHANVPGISRPTPR</sequence>
<dbReference type="RefSeq" id="WP_336807065.1">
    <property type="nucleotide sequence ID" value="NZ_JBBBNY010000003.1"/>
</dbReference>
<protein>
    <submittedName>
        <fullName evidence="1">ArsR family transcriptional regulator</fullName>
    </submittedName>
</protein>
<gene>
    <name evidence="1" type="ORF">WAT24_06740</name>
</gene>
<keyword evidence="2" id="KW-1185">Reference proteome</keyword>
<reference evidence="1 2" key="1">
    <citation type="journal article" date="2014" name="Int. J. Syst. Evol. Microbiol.">
        <title>Fulvimonas yonginensis sp. nov., isolated from greenhouse soil, and emended description of the genus Fulvimonas.</title>
        <authorList>
            <person name="Ahn J.H."/>
            <person name="Kim S.J."/>
            <person name="Weon H.Y."/>
            <person name="Hong S.B."/>
            <person name="Seok S.J."/>
            <person name="Kwon S.W."/>
        </authorList>
    </citation>
    <scope>NUCLEOTIDE SEQUENCE [LARGE SCALE GENOMIC DNA]</scope>
    <source>
        <strain evidence="1 2">KACC 16952</strain>
    </source>
</reference>
<comment type="caution">
    <text evidence="1">The sequence shown here is derived from an EMBL/GenBank/DDBJ whole genome shotgun (WGS) entry which is preliminary data.</text>
</comment>
<evidence type="ECO:0000313" key="2">
    <source>
        <dbReference type="Proteomes" id="UP001381174"/>
    </source>
</evidence>
<proteinExistence type="predicted"/>
<organism evidence="1 2">
    <name type="scientific">Fulvimonas yonginensis</name>
    <dbReference type="NCBI Taxonomy" id="1495200"/>
    <lineage>
        <taxon>Bacteria</taxon>
        <taxon>Pseudomonadati</taxon>
        <taxon>Pseudomonadota</taxon>
        <taxon>Gammaproteobacteria</taxon>
        <taxon>Lysobacterales</taxon>
        <taxon>Rhodanobacteraceae</taxon>
        <taxon>Fulvimonas</taxon>
    </lineage>
</organism>
<accession>A0ABU8JA75</accession>
<name>A0ABU8JA75_9GAMM</name>
<dbReference type="EMBL" id="JBBBNY010000003">
    <property type="protein sequence ID" value="MEI7036449.1"/>
    <property type="molecule type" value="Genomic_DNA"/>
</dbReference>
<evidence type="ECO:0000313" key="1">
    <source>
        <dbReference type="EMBL" id="MEI7036449.1"/>
    </source>
</evidence>